<dbReference type="EMBL" id="GBEZ01003657">
    <property type="protein sequence ID" value="JAC81502.1"/>
    <property type="molecule type" value="Transcribed_RNA"/>
</dbReference>
<gene>
    <name evidence="2" type="ORF">TSPGSL018_7781</name>
</gene>
<organism evidence="2">
    <name type="scientific">Tetraselmis sp. GSL018</name>
    <dbReference type="NCBI Taxonomy" id="582737"/>
    <lineage>
        <taxon>Eukaryota</taxon>
        <taxon>Viridiplantae</taxon>
        <taxon>Chlorophyta</taxon>
        <taxon>core chlorophytes</taxon>
        <taxon>Chlorodendrophyceae</taxon>
        <taxon>Chlorodendrales</taxon>
        <taxon>Chlorodendraceae</taxon>
        <taxon>Tetraselmis</taxon>
    </lineage>
</organism>
<proteinExistence type="predicted"/>
<feature type="non-terminal residue" evidence="2">
    <location>
        <position position="1"/>
    </location>
</feature>
<protein>
    <submittedName>
        <fullName evidence="2">Uncharacterized protein</fullName>
    </submittedName>
</protein>
<sequence>CYRGCTETAEFLAQTPDVLPTPTDGSLTRRQRCFGSVERRGRAQSEGAAQLDAAQSTGAPGSNR</sequence>
<dbReference type="AlphaFoldDB" id="A0A061S8J2"/>
<accession>A0A061S8J2</accession>
<reference evidence="2" key="1">
    <citation type="submission" date="2014-05" db="EMBL/GenBank/DDBJ databases">
        <title>The transcriptome of the halophilic microalga Tetraselmis sp. GSL018 isolated from the Great Salt Lake, Utah.</title>
        <authorList>
            <person name="Jinkerson R.E."/>
            <person name="D'Adamo S."/>
            <person name="Posewitz M.C."/>
        </authorList>
    </citation>
    <scope>NUCLEOTIDE SEQUENCE</scope>
    <source>
        <strain evidence="2">GSL018</strain>
    </source>
</reference>
<name>A0A061S8J2_9CHLO</name>
<evidence type="ECO:0000256" key="1">
    <source>
        <dbReference type="SAM" id="MobiDB-lite"/>
    </source>
</evidence>
<feature type="region of interest" description="Disordered" evidence="1">
    <location>
        <begin position="36"/>
        <end position="64"/>
    </location>
</feature>
<feature type="compositionally biased region" description="Polar residues" evidence="1">
    <location>
        <begin position="53"/>
        <end position="64"/>
    </location>
</feature>
<evidence type="ECO:0000313" key="2">
    <source>
        <dbReference type="EMBL" id="JAC81502.1"/>
    </source>
</evidence>